<accession>A0A6C0BRX5</accession>
<dbReference type="AlphaFoldDB" id="A0A6C0BRX5"/>
<protein>
    <submittedName>
        <fullName evidence="1">Uncharacterized protein</fullName>
    </submittedName>
</protein>
<name>A0A6C0BRX5_9ZZZZ</name>
<proteinExistence type="predicted"/>
<reference evidence="1" key="1">
    <citation type="journal article" date="2020" name="Nature">
        <title>Giant virus diversity and host interactions through global metagenomics.</title>
        <authorList>
            <person name="Schulz F."/>
            <person name="Roux S."/>
            <person name="Paez-Espino D."/>
            <person name="Jungbluth S."/>
            <person name="Walsh D.A."/>
            <person name="Denef V.J."/>
            <person name="McMahon K.D."/>
            <person name="Konstantinidis K.T."/>
            <person name="Eloe-Fadrosh E.A."/>
            <person name="Kyrpides N.C."/>
            <person name="Woyke T."/>
        </authorList>
    </citation>
    <scope>NUCLEOTIDE SEQUENCE</scope>
    <source>
        <strain evidence="1">GVMAG-M-3300018428-16</strain>
    </source>
</reference>
<evidence type="ECO:0000313" key="1">
    <source>
        <dbReference type="EMBL" id="QHS94956.1"/>
    </source>
</evidence>
<organism evidence="1">
    <name type="scientific">viral metagenome</name>
    <dbReference type="NCBI Taxonomy" id="1070528"/>
    <lineage>
        <taxon>unclassified sequences</taxon>
        <taxon>metagenomes</taxon>
        <taxon>organismal metagenomes</taxon>
    </lineage>
</organism>
<sequence>MYSSSEVTQPNYNNHENHHLTQFNFDFDVNYHSIHVDNDEFRDTLFREQILKFFKIEEYNQTIIDIKIEHLKPIIESNNDLKNLSIKFSNIMFQDKFDIGIIMFFAYDYFHDTFLLLKEYLHKNTINKNIYNRIFKKL</sequence>
<dbReference type="EMBL" id="MN739236">
    <property type="protein sequence ID" value="QHS94956.1"/>
    <property type="molecule type" value="Genomic_DNA"/>
</dbReference>